<protein>
    <recommendedName>
        <fullName evidence="3">Helix-turn-helix domain-containing protein</fullName>
    </recommendedName>
</protein>
<sequence>MAHCVNGKGVESMTCWPSTQHLVNLTAQDRKTVLDGMRRLREAGFIVDTGERRGNTGQVAVYRLNSPKNGTASGDGKTLDAAAPTGPNSAENGMVNETVPETGPVPKTDSNSTEFPYEQSQISLVTVPKTGHGITKEQVKNNEGASKKPRGFDASLIELPDWLDRDVWQRWARDRKQRGKPITEDAARLQVKKLAEHLAAGYAPETVIDNAIENSWQGLYEPKNKPRMASKHAGFQTMNYREGVTADGTLI</sequence>
<dbReference type="AlphaFoldDB" id="A0A679J998"/>
<evidence type="ECO:0000256" key="1">
    <source>
        <dbReference type="SAM" id="MobiDB-lite"/>
    </source>
</evidence>
<reference evidence="2" key="1">
    <citation type="submission" date="2019-12" db="EMBL/GenBank/DDBJ databases">
        <authorList>
            <person name="Cremers G."/>
        </authorList>
    </citation>
    <scope>NUCLEOTIDE SEQUENCE</scope>
    <source>
        <strain evidence="2">Vvax</strain>
    </source>
</reference>
<evidence type="ECO:0008006" key="3">
    <source>
        <dbReference type="Google" id="ProtNLM"/>
    </source>
</evidence>
<proteinExistence type="predicted"/>
<organism evidence="2">
    <name type="scientific">Variovorax paradoxus</name>
    <dbReference type="NCBI Taxonomy" id="34073"/>
    <lineage>
        <taxon>Bacteria</taxon>
        <taxon>Pseudomonadati</taxon>
        <taxon>Pseudomonadota</taxon>
        <taxon>Betaproteobacteria</taxon>
        <taxon>Burkholderiales</taxon>
        <taxon>Comamonadaceae</taxon>
        <taxon>Variovorax</taxon>
    </lineage>
</organism>
<accession>A0A679J998</accession>
<gene>
    <name evidence="2" type="ORF">VVAX_04360</name>
</gene>
<dbReference type="EMBL" id="LR743507">
    <property type="protein sequence ID" value="CAA2107688.1"/>
    <property type="molecule type" value="Genomic_DNA"/>
</dbReference>
<feature type="region of interest" description="Disordered" evidence="1">
    <location>
        <begin position="65"/>
        <end position="95"/>
    </location>
</feature>
<evidence type="ECO:0000313" key="2">
    <source>
        <dbReference type="EMBL" id="CAA2107688.1"/>
    </source>
</evidence>
<name>A0A679J998_VARPD</name>